<dbReference type="EMBL" id="JMCC02000001">
    <property type="protein sequence ID" value="KIG19641.1"/>
    <property type="molecule type" value="Genomic_DNA"/>
</dbReference>
<sequence>MDEDEQRRARQEFLRLPLGDSVIAFFSTSIFGQGKAGLVLTTASVQWLTGAEPQRIGYAQLRPERISWSDKQLKIGDHQAELDTEVDAEAAGRVLQGCLRLLAVRPGPPECYCGAPMHWFVFGPKAAVCAGCRTTIEYW</sequence>
<evidence type="ECO:0000313" key="1">
    <source>
        <dbReference type="EMBL" id="KIG19641.1"/>
    </source>
</evidence>
<proteinExistence type="predicted"/>
<dbReference type="Proteomes" id="UP000031599">
    <property type="component" value="Unassembled WGS sequence"/>
</dbReference>
<accession>A0A0C2D9A1</accession>
<name>A0A0C2D9A1_9BACT</name>
<protein>
    <submittedName>
        <fullName evidence="1">Uncharacterized protein</fullName>
    </submittedName>
</protein>
<comment type="caution">
    <text evidence="1">The sequence shown here is derived from an EMBL/GenBank/DDBJ whole genome shotgun (WGS) entry which is preliminary data.</text>
</comment>
<dbReference type="AlphaFoldDB" id="A0A0C2D9A1"/>
<organism evidence="1 2">
    <name type="scientific">Enhygromyxa salina</name>
    <dbReference type="NCBI Taxonomy" id="215803"/>
    <lineage>
        <taxon>Bacteria</taxon>
        <taxon>Pseudomonadati</taxon>
        <taxon>Myxococcota</taxon>
        <taxon>Polyangia</taxon>
        <taxon>Nannocystales</taxon>
        <taxon>Nannocystaceae</taxon>
        <taxon>Enhygromyxa</taxon>
    </lineage>
</organism>
<evidence type="ECO:0000313" key="2">
    <source>
        <dbReference type="Proteomes" id="UP000031599"/>
    </source>
</evidence>
<gene>
    <name evidence="1" type="ORF">DB30_00150</name>
</gene>
<reference evidence="1 2" key="1">
    <citation type="submission" date="2014-12" db="EMBL/GenBank/DDBJ databases">
        <title>Genome assembly of Enhygromyxa salina DSM 15201.</title>
        <authorList>
            <person name="Sharma G."/>
            <person name="Subramanian S."/>
        </authorList>
    </citation>
    <scope>NUCLEOTIDE SEQUENCE [LARGE SCALE GENOMIC DNA]</scope>
    <source>
        <strain evidence="1 2">DSM 15201</strain>
    </source>
</reference>